<evidence type="ECO:0000313" key="7">
    <source>
        <dbReference type="EMBL" id="KAK4233588.1"/>
    </source>
</evidence>
<dbReference type="Gene3D" id="1.10.630.10">
    <property type="entry name" value="Cytochrome P450"/>
    <property type="match status" value="1"/>
</dbReference>
<organism evidence="7 8">
    <name type="scientific">Achaetomium macrosporum</name>
    <dbReference type="NCBI Taxonomy" id="79813"/>
    <lineage>
        <taxon>Eukaryota</taxon>
        <taxon>Fungi</taxon>
        <taxon>Dikarya</taxon>
        <taxon>Ascomycota</taxon>
        <taxon>Pezizomycotina</taxon>
        <taxon>Sordariomycetes</taxon>
        <taxon>Sordariomycetidae</taxon>
        <taxon>Sordariales</taxon>
        <taxon>Chaetomiaceae</taxon>
        <taxon>Achaetomium</taxon>
    </lineage>
</organism>
<dbReference type="AlphaFoldDB" id="A0AAN7C332"/>
<feature type="binding site" description="axial binding residue" evidence="6">
    <location>
        <position position="426"/>
    </location>
    <ligand>
        <name>heme</name>
        <dbReference type="ChEBI" id="CHEBI:30413"/>
    </ligand>
    <ligandPart>
        <name>Fe</name>
        <dbReference type="ChEBI" id="CHEBI:18248"/>
    </ligandPart>
</feature>
<dbReference type="CDD" id="cd11060">
    <property type="entry name" value="CYP57A1-like"/>
    <property type="match status" value="1"/>
</dbReference>
<protein>
    <submittedName>
        <fullName evidence="7">Cytochrome P450 oxidoreductase</fullName>
    </submittedName>
</protein>
<dbReference type="FunFam" id="1.10.630.10:FF:000050">
    <property type="entry name" value="Cytochrome P450 monooxygenase"/>
    <property type="match status" value="1"/>
</dbReference>
<dbReference type="InterPro" id="IPR001128">
    <property type="entry name" value="Cyt_P450"/>
</dbReference>
<dbReference type="Proteomes" id="UP001303760">
    <property type="component" value="Unassembled WGS sequence"/>
</dbReference>
<dbReference type="GO" id="GO:0005506">
    <property type="term" value="F:iron ion binding"/>
    <property type="evidence" value="ECO:0007669"/>
    <property type="project" value="InterPro"/>
</dbReference>
<evidence type="ECO:0000256" key="1">
    <source>
        <dbReference type="ARBA" id="ARBA00001971"/>
    </source>
</evidence>
<proteinExistence type="inferred from homology"/>
<dbReference type="EMBL" id="MU860519">
    <property type="protein sequence ID" value="KAK4233588.1"/>
    <property type="molecule type" value="Genomic_DNA"/>
</dbReference>
<dbReference type="PRINTS" id="PR00463">
    <property type="entry name" value="EP450I"/>
</dbReference>
<accession>A0AAN7C332</accession>
<name>A0AAN7C332_9PEZI</name>
<dbReference type="GO" id="GO:0016705">
    <property type="term" value="F:oxidoreductase activity, acting on paired donors, with incorporation or reduction of molecular oxygen"/>
    <property type="evidence" value="ECO:0007669"/>
    <property type="project" value="InterPro"/>
</dbReference>
<dbReference type="InterPro" id="IPR036396">
    <property type="entry name" value="Cyt_P450_sf"/>
</dbReference>
<evidence type="ECO:0000256" key="5">
    <source>
        <dbReference type="ARBA" id="ARBA00023004"/>
    </source>
</evidence>
<evidence type="ECO:0000256" key="2">
    <source>
        <dbReference type="ARBA" id="ARBA00010617"/>
    </source>
</evidence>
<dbReference type="PRINTS" id="PR00385">
    <property type="entry name" value="P450"/>
</dbReference>
<reference evidence="7" key="2">
    <citation type="submission" date="2023-05" db="EMBL/GenBank/DDBJ databases">
        <authorList>
            <consortium name="Lawrence Berkeley National Laboratory"/>
            <person name="Steindorff A."/>
            <person name="Hensen N."/>
            <person name="Bonometti L."/>
            <person name="Westerberg I."/>
            <person name="Brannstrom I.O."/>
            <person name="Guillou S."/>
            <person name="Cros-Aarteil S."/>
            <person name="Calhoun S."/>
            <person name="Haridas S."/>
            <person name="Kuo A."/>
            <person name="Mondo S."/>
            <person name="Pangilinan J."/>
            <person name="Riley R."/>
            <person name="Labutti K."/>
            <person name="Andreopoulos B."/>
            <person name="Lipzen A."/>
            <person name="Chen C."/>
            <person name="Yanf M."/>
            <person name="Daum C."/>
            <person name="Ng V."/>
            <person name="Clum A."/>
            <person name="Ohm R."/>
            <person name="Martin F."/>
            <person name="Silar P."/>
            <person name="Natvig D."/>
            <person name="Lalanne C."/>
            <person name="Gautier V."/>
            <person name="Ament-Velasquez S.L."/>
            <person name="Kruys A."/>
            <person name="Hutchinson M.I."/>
            <person name="Powell A.J."/>
            <person name="Barry K."/>
            <person name="Miller A.N."/>
            <person name="Grigoriev I.V."/>
            <person name="Debuchy R."/>
            <person name="Gladieux P."/>
            <person name="Thoren M.H."/>
            <person name="Johannesson H."/>
        </authorList>
    </citation>
    <scope>NUCLEOTIDE SEQUENCE</scope>
    <source>
        <strain evidence="7">CBS 532.94</strain>
    </source>
</reference>
<dbReference type="GO" id="GO:0020037">
    <property type="term" value="F:heme binding"/>
    <property type="evidence" value="ECO:0007669"/>
    <property type="project" value="InterPro"/>
</dbReference>
<sequence length="456" mass="51553">MGSILVTRYKPALRSLPGPFIASITNLWRLADVAGGHRQDTLIRLHRKYRSKLVRVGPNVVSVADPEAVRIIYGLKPPPTQTSTPSSRMSRGRPLENLFNTLIEDFHAAIRRPVAGAYSMTTLLKYEPFVDTTSQVFLHRLKELFADTGNVCDLGTWLQYYAFDVIGEMTFSKRPGFLETGRDVGGIIADLEWRLSYFAWCGQMPFLVKFLVKNPIALRFRATNHVVKFTLALVADRLQHRSSDTSRQDFLDMFLQAKQDHPRIVDDRQVISYSVTNVFACSDTTAISLCAALYHLLKNPGKLRRTVEEIASVVQGRDCWRRPITFAEANRMPYLQAVLKEAMRVHPAVGLLLERTVPPEGCMIAGTWLPGGTIVGINPWVLHRDAEVYGEDAGEFRPERWLEADAEKLKAMERSFLAFGSGARTCIVRHISMLEMSKIVPQLLWVFEFELEDPTA</sequence>
<evidence type="ECO:0000256" key="3">
    <source>
        <dbReference type="ARBA" id="ARBA00022617"/>
    </source>
</evidence>
<keyword evidence="4 6" id="KW-0479">Metal-binding</keyword>
<dbReference type="PANTHER" id="PTHR24305:SF232">
    <property type="entry name" value="P450, PUTATIVE (EUROFUNG)-RELATED"/>
    <property type="match status" value="1"/>
</dbReference>
<dbReference type="GO" id="GO:0004497">
    <property type="term" value="F:monooxygenase activity"/>
    <property type="evidence" value="ECO:0007669"/>
    <property type="project" value="InterPro"/>
</dbReference>
<comment type="cofactor">
    <cofactor evidence="1 6">
        <name>heme</name>
        <dbReference type="ChEBI" id="CHEBI:30413"/>
    </cofactor>
</comment>
<comment type="similarity">
    <text evidence="2">Belongs to the cytochrome P450 family.</text>
</comment>
<comment type="caution">
    <text evidence="7">The sequence shown here is derived from an EMBL/GenBank/DDBJ whole genome shotgun (WGS) entry which is preliminary data.</text>
</comment>
<keyword evidence="8" id="KW-1185">Reference proteome</keyword>
<evidence type="ECO:0000256" key="4">
    <source>
        <dbReference type="ARBA" id="ARBA00022723"/>
    </source>
</evidence>
<reference evidence="7" key="1">
    <citation type="journal article" date="2023" name="Mol. Phylogenet. Evol.">
        <title>Genome-scale phylogeny and comparative genomics of the fungal order Sordariales.</title>
        <authorList>
            <person name="Hensen N."/>
            <person name="Bonometti L."/>
            <person name="Westerberg I."/>
            <person name="Brannstrom I.O."/>
            <person name="Guillou S."/>
            <person name="Cros-Aarteil S."/>
            <person name="Calhoun S."/>
            <person name="Haridas S."/>
            <person name="Kuo A."/>
            <person name="Mondo S."/>
            <person name="Pangilinan J."/>
            <person name="Riley R."/>
            <person name="LaButti K."/>
            <person name="Andreopoulos B."/>
            <person name="Lipzen A."/>
            <person name="Chen C."/>
            <person name="Yan M."/>
            <person name="Daum C."/>
            <person name="Ng V."/>
            <person name="Clum A."/>
            <person name="Steindorff A."/>
            <person name="Ohm R.A."/>
            <person name="Martin F."/>
            <person name="Silar P."/>
            <person name="Natvig D.O."/>
            <person name="Lalanne C."/>
            <person name="Gautier V."/>
            <person name="Ament-Velasquez S.L."/>
            <person name="Kruys A."/>
            <person name="Hutchinson M.I."/>
            <person name="Powell A.J."/>
            <person name="Barry K."/>
            <person name="Miller A.N."/>
            <person name="Grigoriev I.V."/>
            <person name="Debuchy R."/>
            <person name="Gladieux P."/>
            <person name="Hiltunen Thoren M."/>
            <person name="Johannesson H."/>
        </authorList>
    </citation>
    <scope>NUCLEOTIDE SEQUENCE</scope>
    <source>
        <strain evidence="7">CBS 532.94</strain>
    </source>
</reference>
<dbReference type="Pfam" id="PF00067">
    <property type="entry name" value="p450"/>
    <property type="match status" value="1"/>
</dbReference>
<dbReference type="InterPro" id="IPR050121">
    <property type="entry name" value="Cytochrome_P450_monoxygenase"/>
</dbReference>
<dbReference type="InterPro" id="IPR002401">
    <property type="entry name" value="Cyt_P450_E_grp-I"/>
</dbReference>
<evidence type="ECO:0000256" key="6">
    <source>
        <dbReference type="PIRSR" id="PIRSR602401-1"/>
    </source>
</evidence>
<evidence type="ECO:0000313" key="8">
    <source>
        <dbReference type="Proteomes" id="UP001303760"/>
    </source>
</evidence>
<dbReference type="PANTHER" id="PTHR24305">
    <property type="entry name" value="CYTOCHROME P450"/>
    <property type="match status" value="1"/>
</dbReference>
<keyword evidence="3 6" id="KW-0349">Heme</keyword>
<dbReference type="SUPFAM" id="SSF48264">
    <property type="entry name" value="Cytochrome P450"/>
    <property type="match status" value="1"/>
</dbReference>
<gene>
    <name evidence="7" type="ORF">C8A03DRAFT_47908</name>
</gene>
<keyword evidence="5 6" id="KW-0408">Iron</keyword>